<reference evidence="2" key="1">
    <citation type="submission" date="2021-01" db="EMBL/GenBank/DDBJ databases">
        <authorList>
            <person name="Corre E."/>
            <person name="Pelletier E."/>
            <person name="Niang G."/>
            <person name="Scheremetjew M."/>
            <person name="Finn R."/>
            <person name="Kale V."/>
            <person name="Holt S."/>
            <person name="Cochrane G."/>
            <person name="Meng A."/>
            <person name="Brown T."/>
            <person name="Cohen L."/>
        </authorList>
    </citation>
    <scope>NUCLEOTIDE SEQUENCE</scope>
    <source>
        <strain evidence="2">CCMP219</strain>
    </source>
</reference>
<dbReference type="EMBL" id="HBEC01003050">
    <property type="protein sequence ID" value="CAD8281413.1"/>
    <property type="molecule type" value="Transcribed_RNA"/>
</dbReference>
<dbReference type="PANTHER" id="PTHR31902">
    <property type="entry name" value="ACTIN PATCHES DISTAL PROTEIN 1"/>
    <property type="match status" value="1"/>
</dbReference>
<sequence>MQWLLQKTGLSRPAGGGEGDGDDDGALVPPQQPEVAVPAAASKDQGPPGEYPSDVPWDENPCLSCNSPCTAHKQLPDYLPIDMEESMLGSVKPYARHVLFQTNDGKTPRNWPYKLEQVENSLAMELTTGAAAAGEKLGCRVVVTAVDDDAGQQAAAAEPLLRPEEVFVLPDMVALGPVTVDNARIAIEAYLTSGNAPDGLAARRVGAWRLPSGGEHGGGESGEDSSAHGPWSACVLVCAHKLRDKRCGIAAPLIMEQLRATCAERGLLDQVAVMGCSHVGGHKFAGNVIVYSSAGGHWYGRVKPCHADALVHTHIEQGRVLKELWRGRME</sequence>
<name>A0A7R9YRA8_9CHLO</name>
<proteinExistence type="predicted"/>
<accession>A0A7R9YRA8</accession>
<evidence type="ECO:0000256" key="1">
    <source>
        <dbReference type="SAM" id="MobiDB-lite"/>
    </source>
</evidence>
<organism evidence="2">
    <name type="scientific">Chlamydomonas euryale</name>
    <dbReference type="NCBI Taxonomy" id="1486919"/>
    <lineage>
        <taxon>Eukaryota</taxon>
        <taxon>Viridiplantae</taxon>
        <taxon>Chlorophyta</taxon>
        <taxon>core chlorophytes</taxon>
        <taxon>Chlorophyceae</taxon>
        <taxon>CS clade</taxon>
        <taxon>Chlamydomonadales</taxon>
        <taxon>Chlamydomonadaceae</taxon>
        <taxon>Chlamydomonas</taxon>
    </lineage>
</organism>
<dbReference type="SUPFAM" id="SSF52833">
    <property type="entry name" value="Thioredoxin-like"/>
    <property type="match status" value="1"/>
</dbReference>
<feature type="region of interest" description="Disordered" evidence="1">
    <location>
        <begin position="1"/>
        <end position="55"/>
    </location>
</feature>
<dbReference type="InterPro" id="IPR036249">
    <property type="entry name" value="Thioredoxin-like_sf"/>
</dbReference>
<gene>
    <name evidence="2" type="ORF">CEUR00632_LOCUS1448</name>
</gene>
<evidence type="ECO:0000313" key="2">
    <source>
        <dbReference type="EMBL" id="CAD8281413.1"/>
    </source>
</evidence>
<dbReference type="PANTHER" id="PTHR31902:SF14">
    <property type="entry name" value="ACTIN PATCHES DISTAL PROTEIN 1"/>
    <property type="match status" value="1"/>
</dbReference>
<protein>
    <submittedName>
        <fullName evidence="2">Uncharacterized protein</fullName>
    </submittedName>
</protein>
<dbReference type="AlphaFoldDB" id="A0A7R9YRA8"/>
<dbReference type="Pfam" id="PF06999">
    <property type="entry name" value="Suc_Fer-like"/>
    <property type="match status" value="1"/>
</dbReference>
<dbReference type="Gene3D" id="3.40.30.10">
    <property type="entry name" value="Glutaredoxin"/>
    <property type="match status" value="1"/>
</dbReference>
<dbReference type="CDD" id="cd03062">
    <property type="entry name" value="TRX_Fd_Sucrase"/>
    <property type="match status" value="1"/>
</dbReference>
<dbReference type="InterPro" id="IPR009737">
    <property type="entry name" value="Aim32/Apd1-like"/>
</dbReference>